<dbReference type="PANTHER" id="PTHR45348:SF2">
    <property type="entry name" value="ZINC-TYPE ALCOHOL DEHYDROGENASE-LIKE PROTEIN C2E1P3.01"/>
    <property type="match status" value="1"/>
</dbReference>
<evidence type="ECO:0000313" key="5">
    <source>
        <dbReference type="Proteomes" id="UP000785200"/>
    </source>
</evidence>
<dbReference type="Pfam" id="PF00107">
    <property type="entry name" value="ADH_zinc_N"/>
    <property type="match status" value="1"/>
</dbReference>
<keyword evidence="2" id="KW-0560">Oxidoreductase</keyword>
<dbReference type="PANTHER" id="PTHR45348">
    <property type="entry name" value="HYPOTHETICAL OXIDOREDUCTASE (EUROFUNG)"/>
    <property type="match status" value="1"/>
</dbReference>
<dbReference type="InterPro" id="IPR036291">
    <property type="entry name" value="NAD(P)-bd_dom_sf"/>
</dbReference>
<feature type="domain" description="Enoyl reductase (ER)" evidence="3">
    <location>
        <begin position="12"/>
        <end position="338"/>
    </location>
</feature>
<dbReference type="GO" id="GO:0016651">
    <property type="term" value="F:oxidoreductase activity, acting on NAD(P)H"/>
    <property type="evidence" value="ECO:0007669"/>
    <property type="project" value="InterPro"/>
</dbReference>
<dbReference type="SUPFAM" id="SSF51735">
    <property type="entry name" value="NAD(P)-binding Rossmann-fold domains"/>
    <property type="match status" value="1"/>
</dbReference>
<dbReference type="Proteomes" id="UP000785200">
    <property type="component" value="Unassembled WGS sequence"/>
</dbReference>
<reference evidence="4" key="1">
    <citation type="submission" date="2019-07" db="EMBL/GenBank/DDBJ databases">
        <title>Hyphodiscus hymeniophilus genome sequencing and assembly.</title>
        <authorList>
            <person name="Kramer G."/>
            <person name="Nodwell J."/>
        </authorList>
    </citation>
    <scope>NUCLEOTIDE SEQUENCE</scope>
    <source>
        <strain evidence="4">ATCC 34498</strain>
    </source>
</reference>
<dbReference type="AlphaFoldDB" id="A0A9P7AY36"/>
<protein>
    <submittedName>
        <fullName evidence="4">Trans-enoyl reductase</fullName>
    </submittedName>
</protein>
<evidence type="ECO:0000256" key="1">
    <source>
        <dbReference type="ARBA" id="ARBA00008072"/>
    </source>
</evidence>
<dbReference type="SUPFAM" id="SSF50129">
    <property type="entry name" value="GroES-like"/>
    <property type="match status" value="1"/>
</dbReference>
<dbReference type="Gene3D" id="3.40.50.720">
    <property type="entry name" value="NAD(P)-binding Rossmann-like Domain"/>
    <property type="match status" value="1"/>
</dbReference>
<dbReference type="Pfam" id="PF08240">
    <property type="entry name" value="ADH_N"/>
    <property type="match status" value="1"/>
</dbReference>
<evidence type="ECO:0000259" key="3">
    <source>
        <dbReference type="SMART" id="SM00829"/>
    </source>
</evidence>
<dbReference type="OrthoDB" id="48317at2759"/>
<keyword evidence="5" id="KW-1185">Reference proteome</keyword>
<dbReference type="InterPro" id="IPR013149">
    <property type="entry name" value="ADH-like_C"/>
</dbReference>
<evidence type="ECO:0000313" key="4">
    <source>
        <dbReference type="EMBL" id="KAG0649801.1"/>
    </source>
</evidence>
<dbReference type="EMBL" id="VNKQ01000007">
    <property type="protein sequence ID" value="KAG0649801.1"/>
    <property type="molecule type" value="Genomic_DNA"/>
</dbReference>
<comment type="caution">
    <text evidence="4">The sequence shown here is derived from an EMBL/GenBank/DDBJ whole genome shotgun (WGS) entry which is preliminary data.</text>
</comment>
<name>A0A9P7AY36_9HELO</name>
<dbReference type="InterPro" id="IPR020843">
    <property type="entry name" value="ER"/>
</dbReference>
<evidence type="ECO:0000256" key="2">
    <source>
        <dbReference type="ARBA" id="ARBA00023002"/>
    </source>
</evidence>
<dbReference type="InterPro" id="IPR047122">
    <property type="entry name" value="Trans-enoyl_RdTase-like"/>
</dbReference>
<accession>A0A9P7AY36</accession>
<dbReference type="Gene3D" id="3.90.180.10">
    <property type="entry name" value="Medium-chain alcohol dehydrogenases, catalytic domain"/>
    <property type="match status" value="1"/>
</dbReference>
<dbReference type="SMART" id="SM00829">
    <property type="entry name" value="PKS_ER"/>
    <property type="match status" value="1"/>
</dbReference>
<dbReference type="CDD" id="cd08249">
    <property type="entry name" value="enoyl_reductase_like"/>
    <property type="match status" value="1"/>
</dbReference>
<organism evidence="4 5">
    <name type="scientific">Hyphodiscus hymeniophilus</name>
    <dbReference type="NCBI Taxonomy" id="353542"/>
    <lineage>
        <taxon>Eukaryota</taxon>
        <taxon>Fungi</taxon>
        <taxon>Dikarya</taxon>
        <taxon>Ascomycota</taxon>
        <taxon>Pezizomycotina</taxon>
        <taxon>Leotiomycetes</taxon>
        <taxon>Helotiales</taxon>
        <taxon>Hyphodiscaceae</taxon>
        <taxon>Hyphodiscus</taxon>
    </lineage>
</organism>
<dbReference type="InterPro" id="IPR011032">
    <property type="entry name" value="GroES-like_sf"/>
</dbReference>
<proteinExistence type="inferred from homology"/>
<dbReference type="InterPro" id="IPR013154">
    <property type="entry name" value="ADH-like_N"/>
</dbReference>
<comment type="similarity">
    <text evidence="1">Belongs to the zinc-containing alcohol dehydrogenase family.</text>
</comment>
<sequence length="340" mass="35759">MSNRAAWIKTPRAKPFSVDVAPAAKAGLGEVVVKNAYLAINPVDWKIQDYSPAFQTYPNILGRDVAGEIVEVGPDVTRLKVGQRVIAHTLSRATGDPKHGGFQLYTTAHEITVSPIPDSLPYSQAVVLPLAVSTAAAGLYQKDFLALPYPTVNPTSTGKSILIWGGSSSVGSTAIQLAVASGVDVVSTASKRNLEYVKALGAKHVFDYSDTSVVEHIIAALNGTKFAGAYDAISSAETLDATAEVVERLGGGTIVTVLSTPPKRLPISVKAVMVSAVSIAMEQREVGDAVWREYVPKALASGQLLAKPDPLIIKGGLEHIQDAVDTLRKGVSAAKVVVQL</sequence>
<gene>
    <name evidence="4" type="ORF">D0Z07_3498</name>
</gene>